<sequence>MLKTQNSHQIVMSSDRLADCKEYLGTEFHLMIDHALSAGWSLDEVVVALNGLAVEEFEVPERAITLQ</sequence>
<name>K0PPQ3_9HYPH</name>
<dbReference type="RefSeq" id="WP_007537709.1">
    <property type="nucleotide sequence ID" value="NZ_HF536773.1"/>
</dbReference>
<gene>
    <name evidence="1" type="ORF">BN77_p11271</name>
</gene>
<evidence type="ECO:0000313" key="1">
    <source>
        <dbReference type="EMBL" id="CCM78586.1"/>
    </source>
</evidence>
<keyword evidence="2" id="KW-1185">Reference proteome</keyword>
<dbReference type="AlphaFoldDB" id="K0PPQ3"/>
<dbReference type="HOGENOM" id="CLU_2809432_0_0_5"/>
<dbReference type="Proteomes" id="UP000009319">
    <property type="component" value="Unassembled WGS sequence"/>
</dbReference>
<protein>
    <submittedName>
        <fullName evidence="1">Uncharacterized protein</fullName>
    </submittedName>
</protein>
<reference evidence="1 2" key="1">
    <citation type="journal article" date="2013" name="Genome Announc.">
        <title>Draft Genome Sequence of Rhizobium mesoamericanum STM3625, a Nitrogen-Fixing Symbiont of Mimosa pudica Isolated in French Guiana (South America).</title>
        <authorList>
            <person name="Moulin L."/>
            <person name="Mornico D."/>
            <person name="Melkonian R."/>
            <person name="Klonowska A."/>
        </authorList>
    </citation>
    <scope>NUCLEOTIDE SEQUENCE [LARGE SCALE GENOMIC DNA]</scope>
    <source>
        <strain evidence="1 2">STM3625</strain>
    </source>
</reference>
<evidence type="ECO:0000313" key="2">
    <source>
        <dbReference type="Proteomes" id="UP000009319"/>
    </source>
</evidence>
<comment type="caution">
    <text evidence="1">The sequence shown here is derived from an EMBL/GenBank/DDBJ whole genome shotgun (WGS) entry which is preliminary data.</text>
</comment>
<organism evidence="1 2">
    <name type="scientific">Rhizobium mesoamericanum STM3625</name>
    <dbReference type="NCBI Taxonomy" id="1211777"/>
    <lineage>
        <taxon>Bacteria</taxon>
        <taxon>Pseudomonadati</taxon>
        <taxon>Pseudomonadota</taxon>
        <taxon>Alphaproteobacteria</taxon>
        <taxon>Hyphomicrobiales</taxon>
        <taxon>Rhizobiaceae</taxon>
        <taxon>Rhizobium/Agrobacterium group</taxon>
        <taxon>Rhizobium</taxon>
    </lineage>
</organism>
<dbReference type="EMBL" id="CANI01000039">
    <property type="protein sequence ID" value="CCM78586.1"/>
    <property type="molecule type" value="Genomic_DNA"/>
</dbReference>
<accession>K0PPQ3</accession>
<proteinExistence type="predicted"/>